<comment type="caution">
    <text evidence="2">The sequence shown here is derived from an EMBL/GenBank/DDBJ whole genome shotgun (WGS) entry which is preliminary data.</text>
</comment>
<keyword evidence="3" id="KW-1185">Reference proteome</keyword>
<evidence type="ECO:0000313" key="3">
    <source>
        <dbReference type="Proteomes" id="UP001488805"/>
    </source>
</evidence>
<dbReference type="Proteomes" id="UP001488805">
    <property type="component" value="Unassembled WGS sequence"/>
</dbReference>
<organism evidence="2 3">
    <name type="scientific">Zoarces viviparus</name>
    <name type="common">Viviparous eelpout</name>
    <name type="synonym">Blennius viviparus</name>
    <dbReference type="NCBI Taxonomy" id="48416"/>
    <lineage>
        <taxon>Eukaryota</taxon>
        <taxon>Metazoa</taxon>
        <taxon>Chordata</taxon>
        <taxon>Craniata</taxon>
        <taxon>Vertebrata</taxon>
        <taxon>Euteleostomi</taxon>
        <taxon>Actinopterygii</taxon>
        <taxon>Neopterygii</taxon>
        <taxon>Teleostei</taxon>
        <taxon>Neoteleostei</taxon>
        <taxon>Acanthomorphata</taxon>
        <taxon>Eupercaria</taxon>
        <taxon>Perciformes</taxon>
        <taxon>Cottioidei</taxon>
        <taxon>Zoarcales</taxon>
        <taxon>Zoarcidae</taxon>
        <taxon>Zoarcinae</taxon>
        <taxon>Zoarces</taxon>
    </lineage>
</organism>
<evidence type="ECO:0000313" key="2">
    <source>
        <dbReference type="EMBL" id="KAK9537821.1"/>
    </source>
</evidence>
<dbReference type="AlphaFoldDB" id="A0AAW1FUT4"/>
<name>A0AAW1FUT4_ZOAVI</name>
<proteinExistence type="predicted"/>
<gene>
    <name evidence="2" type="ORF">VZT92_005399</name>
</gene>
<sequence>MNMKSGSISRTLEVNLVVKAAVKPNRMPKPIPPSPTTKNRATPRKTSTGSTSGMSATKLNMLYNTCKKRAHKKHDEAPMQTHGLLCTDLHARTCTYRPHIPVRGRGGCGL</sequence>
<accession>A0AAW1FUT4</accession>
<protein>
    <submittedName>
        <fullName evidence="2">Uncharacterized protein</fullName>
    </submittedName>
</protein>
<dbReference type="EMBL" id="JBCEZU010000034">
    <property type="protein sequence ID" value="KAK9537821.1"/>
    <property type="molecule type" value="Genomic_DNA"/>
</dbReference>
<evidence type="ECO:0000256" key="1">
    <source>
        <dbReference type="SAM" id="MobiDB-lite"/>
    </source>
</evidence>
<feature type="compositionally biased region" description="Low complexity" evidence="1">
    <location>
        <begin position="46"/>
        <end position="56"/>
    </location>
</feature>
<reference evidence="2 3" key="1">
    <citation type="journal article" date="2024" name="Genome Biol. Evol.">
        <title>Chromosome-level genome assembly of the viviparous eelpout Zoarces viviparus.</title>
        <authorList>
            <person name="Fuhrmann N."/>
            <person name="Brasseur M.V."/>
            <person name="Bakowski C.E."/>
            <person name="Podsiadlowski L."/>
            <person name="Prost S."/>
            <person name="Krehenwinkel H."/>
            <person name="Mayer C."/>
        </authorList>
    </citation>
    <scope>NUCLEOTIDE SEQUENCE [LARGE SCALE GENOMIC DNA]</scope>
    <source>
        <strain evidence="2">NO-MEL_2022_Ind0_liver</strain>
    </source>
</reference>
<feature type="region of interest" description="Disordered" evidence="1">
    <location>
        <begin position="21"/>
        <end position="56"/>
    </location>
</feature>